<comment type="subcellular location">
    <subcellularLocation>
        <location evidence="1 5">Cytoplasm</location>
    </subcellularLocation>
</comment>
<sequence>MIKEIMSNMNTRMTKTIKVLNDELGSMKAGRANPKMLDKIEAEYYGSMTPLSQLANISVPEPRILLITPYDKSALKDIEKAILKSDLGLNPNNDGNVIRLLVAELTEETRKNLVKAIKKTGEDSKVALRSVRHDALNKLKTLKKENEITEDDAKDVEKDIQKEIDKFVKEIESLVSAKEEEVLKV</sequence>
<reference evidence="8" key="2">
    <citation type="submission" date="2021-04" db="EMBL/GenBank/DDBJ databases">
        <authorList>
            <person name="Dong X."/>
        </authorList>
    </citation>
    <scope>NUCLEOTIDE SEQUENCE</scope>
    <source>
        <strain evidence="8">ZWT</strain>
    </source>
</reference>
<protein>
    <recommendedName>
        <fullName evidence="5">Ribosome-recycling factor</fullName>
        <shortName evidence="5">RRF</shortName>
    </recommendedName>
    <alternativeName>
        <fullName evidence="5">Ribosome-releasing factor</fullName>
    </alternativeName>
</protein>
<evidence type="ECO:0000313" key="9">
    <source>
        <dbReference type="Proteomes" id="UP001056429"/>
    </source>
</evidence>
<dbReference type="EMBL" id="JAGSOJ010000003">
    <property type="protein sequence ID" value="MCM1991105.1"/>
    <property type="molecule type" value="Genomic_DNA"/>
</dbReference>
<evidence type="ECO:0000256" key="3">
    <source>
        <dbReference type="ARBA" id="ARBA00022490"/>
    </source>
</evidence>
<organism evidence="8 9">
    <name type="scientific">Oceanirhabdus seepicola</name>
    <dbReference type="NCBI Taxonomy" id="2828781"/>
    <lineage>
        <taxon>Bacteria</taxon>
        <taxon>Bacillati</taxon>
        <taxon>Bacillota</taxon>
        <taxon>Clostridia</taxon>
        <taxon>Eubacteriales</taxon>
        <taxon>Clostridiaceae</taxon>
        <taxon>Oceanirhabdus</taxon>
    </lineage>
</organism>
<dbReference type="PANTHER" id="PTHR20982:SF3">
    <property type="entry name" value="MITOCHONDRIAL RIBOSOME RECYCLING FACTOR PSEUDO 1"/>
    <property type="match status" value="1"/>
</dbReference>
<dbReference type="Gene3D" id="3.30.1360.40">
    <property type="match status" value="1"/>
</dbReference>
<dbReference type="RefSeq" id="WP_250860210.1">
    <property type="nucleotide sequence ID" value="NZ_JAGSOJ010000003.1"/>
</dbReference>
<evidence type="ECO:0000256" key="2">
    <source>
        <dbReference type="ARBA" id="ARBA00005912"/>
    </source>
</evidence>
<dbReference type="CDD" id="cd00520">
    <property type="entry name" value="RRF"/>
    <property type="match status" value="1"/>
</dbReference>
<evidence type="ECO:0000256" key="1">
    <source>
        <dbReference type="ARBA" id="ARBA00004496"/>
    </source>
</evidence>
<name>A0A9J6P4T4_9CLOT</name>
<feature type="domain" description="Ribosome recycling factor" evidence="7">
    <location>
        <begin position="20"/>
        <end position="183"/>
    </location>
</feature>
<dbReference type="PANTHER" id="PTHR20982">
    <property type="entry name" value="RIBOSOME RECYCLING FACTOR"/>
    <property type="match status" value="1"/>
</dbReference>
<dbReference type="GO" id="GO:0005737">
    <property type="term" value="C:cytoplasm"/>
    <property type="evidence" value="ECO:0007669"/>
    <property type="project" value="UniProtKB-SubCell"/>
</dbReference>
<dbReference type="AlphaFoldDB" id="A0A9J6P4T4"/>
<dbReference type="GO" id="GO:0006415">
    <property type="term" value="P:translational termination"/>
    <property type="evidence" value="ECO:0007669"/>
    <property type="project" value="UniProtKB-UniRule"/>
</dbReference>
<accession>A0A9J6P4T4</accession>
<dbReference type="Pfam" id="PF01765">
    <property type="entry name" value="RRF"/>
    <property type="match status" value="1"/>
</dbReference>
<evidence type="ECO:0000259" key="7">
    <source>
        <dbReference type="Pfam" id="PF01765"/>
    </source>
</evidence>
<dbReference type="FunFam" id="1.10.132.20:FF:000001">
    <property type="entry name" value="Ribosome-recycling factor"/>
    <property type="match status" value="1"/>
</dbReference>
<evidence type="ECO:0000256" key="4">
    <source>
        <dbReference type="ARBA" id="ARBA00022917"/>
    </source>
</evidence>
<dbReference type="SUPFAM" id="SSF55194">
    <property type="entry name" value="Ribosome recycling factor, RRF"/>
    <property type="match status" value="1"/>
</dbReference>
<dbReference type="GO" id="GO:0043023">
    <property type="term" value="F:ribosomal large subunit binding"/>
    <property type="evidence" value="ECO:0007669"/>
    <property type="project" value="TreeGrafter"/>
</dbReference>
<comment type="function">
    <text evidence="5">Responsible for the release of ribosomes from messenger RNA at the termination of protein biosynthesis. May increase the efficiency of translation by recycling ribosomes from one round of translation to another.</text>
</comment>
<comment type="caution">
    <text evidence="8">The sequence shown here is derived from an EMBL/GenBank/DDBJ whole genome shotgun (WGS) entry which is preliminary data.</text>
</comment>
<dbReference type="InterPro" id="IPR036191">
    <property type="entry name" value="RRF_sf"/>
</dbReference>
<dbReference type="InterPro" id="IPR023584">
    <property type="entry name" value="Ribosome_recyc_fac_dom"/>
</dbReference>
<evidence type="ECO:0000256" key="6">
    <source>
        <dbReference type="SAM" id="Coils"/>
    </source>
</evidence>
<dbReference type="Gene3D" id="1.10.132.20">
    <property type="entry name" value="Ribosome-recycling factor"/>
    <property type="match status" value="1"/>
</dbReference>
<feature type="coiled-coil region" evidence="6">
    <location>
        <begin position="132"/>
        <end position="166"/>
    </location>
</feature>
<gene>
    <name evidence="5 8" type="primary">frr</name>
    <name evidence="8" type="ORF">KDK92_15335</name>
</gene>
<keyword evidence="4 5" id="KW-0648">Protein biosynthesis</keyword>
<dbReference type="NCBIfam" id="TIGR00496">
    <property type="entry name" value="frr"/>
    <property type="match status" value="1"/>
</dbReference>
<keyword evidence="3 5" id="KW-0963">Cytoplasm</keyword>
<dbReference type="FunFam" id="3.30.1360.40:FF:000001">
    <property type="entry name" value="Ribosome-recycling factor"/>
    <property type="match status" value="1"/>
</dbReference>
<dbReference type="HAMAP" id="MF_00040">
    <property type="entry name" value="RRF"/>
    <property type="match status" value="1"/>
</dbReference>
<comment type="similarity">
    <text evidence="2 5">Belongs to the RRF family.</text>
</comment>
<evidence type="ECO:0000256" key="5">
    <source>
        <dbReference type="HAMAP-Rule" id="MF_00040"/>
    </source>
</evidence>
<keyword evidence="9" id="KW-1185">Reference proteome</keyword>
<dbReference type="Proteomes" id="UP001056429">
    <property type="component" value="Unassembled WGS sequence"/>
</dbReference>
<proteinExistence type="inferred from homology"/>
<dbReference type="InterPro" id="IPR002661">
    <property type="entry name" value="Ribosome_recyc_fac"/>
</dbReference>
<reference evidence="8" key="1">
    <citation type="journal article" date="2021" name="mSystems">
        <title>Bacteria and Archaea Synergistically Convert Glycine Betaine to Biogenic Methane in the Formosa Cold Seep of the South China Sea.</title>
        <authorList>
            <person name="Li L."/>
            <person name="Zhang W."/>
            <person name="Zhang S."/>
            <person name="Song L."/>
            <person name="Sun Q."/>
            <person name="Zhang H."/>
            <person name="Xiang H."/>
            <person name="Dong X."/>
        </authorList>
    </citation>
    <scope>NUCLEOTIDE SEQUENCE</scope>
    <source>
        <strain evidence="8">ZWT</strain>
    </source>
</reference>
<keyword evidence="6" id="KW-0175">Coiled coil</keyword>
<evidence type="ECO:0000313" key="8">
    <source>
        <dbReference type="EMBL" id="MCM1991105.1"/>
    </source>
</evidence>